<comment type="caution">
    <text evidence="4">The sequence shown here is derived from an EMBL/GenBank/DDBJ whole genome shotgun (WGS) entry which is preliminary data.</text>
</comment>
<keyword evidence="1" id="KW-1133">Transmembrane helix</keyword>
<dbReference type="CDD" id="cd03811">
    <property type="entry name" value="GT4_GT28_WabH-like"/>
    <property type="match status" value="1"/>
</dbReference>
<gene>
    <name evidence="4" type="ORF">KQY15_01665</name>
</gene>
<dbReference type="EMBL" id="JAHRID010000001">
    <property type="protein sequence ID" value="MBV2127803.1"/>
    <property type="molecule type" value="Genomic_DNA"/>
</dbReference>
<evidence type="ECO:0000259" key="3">
    <source>
        <dbReference type="Pfam" id="PF13439"/>
    </source>
</evidence>
<evidence type="ECO:0000259" key="2">
    <source>
        <dbReference type="Pfam" id="PF00534"/>
    </source>
</evidence>
<dbReference type="PANTHER" id="PTHR12526">
    <property type="entry name" value="GLYCOSYLTRANSFERASE"/>
    <property type="match status" value="1"/>
</dbReference>
<dbReference type="Pfam" id="PF00534">
    <property type="entry name" value="Glycos_transf_1"/>
    <property type="match status" value="1"/>
</dbReference>
<sequence>MNNITADKSPRCCFVLSSLTGGGAEGVCVTVASGLAGQGMDVELVVLNMQRAVYQDRLSEKVRQTSLNVSNARYSFLPLIKHLRKTKPDKVIVFNYELAVVMVLIRPFLGFDFQLIARNINTISASLDPKSSSVKTRVLRALLQRLYSKTDHIINQCRGMKQDLLNTMNISESRTSVIYNPVNQLVEQQAASSSNISGSECAYILCIGRLEQQKAFDLAIEAFALFSVTNPQYRLKIAGQGALEAELKTIAQSLGVAGKVDFVGFQADTVQYYRDAKFTLLTSLYEGFPNVLVESITLGTPVVSVNCPSGPDEIVEHDINGYLVNSRTAESVAEAMQAAAVKSWNHQRIQDTAKRFSRRNILNTWRTFLCENKV</sequence>
<organism evidence="4 5">
    <name type="scientific">Arsukibacterium indicum</name>
    <dbReference type="NCBI Taxonomy" id="2848612"/>
    <lineage>
        <taxon>Bacteria</taxon>
        <taxon>Pseudomonadati</taxon>
        <taxon>Pseudomonadota</taxon>
        <taxon>Gammaproteobacteria</taxon>
        <taxon>Chromatiales</taxon>
        <taxon>Chromatiaceae</taxon>
        <taxon>Arsukibacterium</taxon>
    </lineage>
</organism>
<reference evidence="4 5" key="1">
    <citation type="submission" date="2021-06" db="EMBL/GenBank/DDBJ databases">
        <title>Rheinheimera indica sp. nov., isolated from deep-sea sediment.</title>
        <authorList>
            <person name="Wang Z."/>
            <person name="Zhang X.-Y."/>
        </authorList>
    </citation>
    <scope>NUCLEOTIDE SEQUENCE [LARGE SCALE GENOMIC DNA]</scope>
    <source>
        <strain evidence="4 5">SM2107</strain>
    </source>
</reference>
<dbReference type="InterPro" id="IPR001296">
    <property type="entry name" value="Glyco_trans_1"/>
</dbReference>
<evidence type="ECO:0000256" key="1">
    <source>
        <dbReference type="SAM" id="Phobius"/>
    </source>
</evidence>
<feature type="domain" description="Glycosyl transferase family 1" evidence="2">
    <location>
        <begin position="201"/>
        <end position="342"/>
    </location>
</feature>
<evidence type="ECO:0000313" key="4">
    <source>
        <dbReference type="EMBL" id="MBV2127803.1"/>
    </source>
</evidence>
<dbReference type="Pfam" id="PF13439">
    <property type="entry name" value="Glyco_transf_4"/>
    <property type="match status" value="1"/>
</dbReference>
<feature type="transmembrane region" description="Helical" evidence="1">
    <location>
        <begin position="91"/>
        <end position="109"/>
    </location>
</feature>
<keyword evidence="1" id="KW-0812">Transmembrane</keyword>
<keyword evidence="5" id="KW-1185">Reference proteome</keyword>
<keyword evidence="1" id="KW-0472">Membrane</keyword>
<dbReference type="Proteomes" id="UP000704611">
    <property type="component" value="Unassembled WGS sequence"/>
</dbReference>
<evidence type="ECO:0000313" key="5">
    <source>
        <dbReference type="Proteomes" id="UP000704611"/>
    </source>
</evidence>
<accession>A0ABS6MG67</accession>
<feature type="domain" description="Glycosyltransferase subfamily 4-like N-terminal" evidence="3">
    <location>
        <begin position="22"/>
        <end position="183"/>
    </location>
</feature>
<proteinExistence type="predicted"/>
<dbReference type="InterPro" id="IPR028098">
    <property type="entry name" value="Glyco_trans_4-like_N"/>
</dbReference>
<dbReference type="RefSeq" id="WP_217666653.1">
    <property type="nucleotide sequence ID" value="NZ_JAHRID010000001.1"/>
</dbReference>
<name>A0ABS6MG67_9GAMM</name>
<protein>
    <submittedName>
        <fullName evidence="4">Glycosyltransferase</fullName>
    </submittedName>
</protein>